<gene>
    <name evidence="2" type="ORF">WMO45_10090</name>
</gene>
<evidence type="ECO:0000256" key="1">
    <source>
        <dbReference type="SAM" id="Phobius"/>
    </source>
</evidence>
<feature type="transmembrane region" description="Helical" evidence="1">
    <location>
        <begin position="331"/>
        <end position="352"/>
    </location>
</feature>
<comment type="caution">
    <text evidence="2">The sequence shown here is derived from an EMBL/GenBank/DDBJ whole genome shotgun (WGS) entry which is preliminary data.</text>
</comment>
<dbReference type="Gene3D" id="1.20.1730.10">
    <property type="entry name" value="Sodium/glucose cotransporter"/>
    <property type="match status" value="1"/>
</dbReference>
<dbReference type="PANTHER" id="PTHR37814:SF1">
    <property type="entry name" value="MEMBRANE PROTEIN"/>
    <property type="match status" value="1"/>
</dbReference>
<organism evidence="2 3">
    <name type="scientific">Flavonifractor hominis</name>
    <dbReference type="NCBI Taxonomy" id="3133178"/>
    <lineage>
        <taxon>Bacteria</taxon>
        <taxon>Bacillati</taxon>
        <taxon>Bacillota</taxon>
        <taxon>Clostridia</taxon>
        <taxon>Eubacteriales</taxon>
        <taxon>Oscillospiraceae</taxon>
        <taxon>Flavonifractor</taxon>
    </lineage>
</organism>
<proteinExistence type="predicted"/>
<feature type="transmembrane region" description="Helical" evidence="1">
    <location>
        <begin position="121"/>
        <end position="139"/>
    </location>
</feature>
<feature type="transmembrane region" description="Helical" evidence="1">
    <location>
        <begin position="83"/>
        <end position="109"/>
    </location>
</feature>
<feature type="transmembrane region" description="Helical" evidence="1">
    <location>
        <begin position="307"/>
        <end position="325"/>
    </location>
</feature>
<evidence type="ECO:0000313" key="2">
    <source>
        <dbReference type="EMBL" id="MEQ2456874.1"/>
    </source>
</evidence>
<keyword evidence="1" id="KW-0472">Membrane</keyword>
<feature type="transmembrane region" description="Helical" evidence="1">
    <location>
        <begin position="193"/>
        <end position="214"/>
    </location>
</feature>
<feature type="transmembrane region" description="Helical" evidence="1">
    <location>
        <begin position="40"/>
        <end position="62"/>
    </location>
</feature>
<dbReference type="PANTHER" id="PTHR37814">
    <property type="entry name" value="CONSERVED MEMBRANE PROTEIN"/>
    <property type="match status" value="1"/>
</dbReference>
<dbReference type="RefSeq" id="WP_349140603.1">
    <property type="nucleotide sequence ID" value="NZ_JBBMFT010000006.1"/>
</dbReference>
<feature type="transmembrane region" description="Helical" evidence="1">
    <location>
        <begin position="275"/>
        <end position="295"/>
    </location>
</feature>
<keyword evidence="1" id="KW-1133">Transmembrane helix</keyword>
<sequence length="369" mass="39436">MKNNKISLATIIILSGAYLSFSVGASFGTGQELMQYFGSLGAVGILGLILSTSLTAVLVFIVSRDCRKKNIVDMNSMFRHYCGKYVGIFLRWYTVVMMFMFCGVMIAGGASTMNQNYGLDLNIGALIMMVVTVGTAMLGMKKLVTILGNIAPIILAGVLIICIYNIINPTDGLAAGNAALLEQGVELRISDNFVIAGLLQFSLVVLMAGSYVASVVTRPNTSDKEMIIGNISGQLTMMVIQIIMLTAFLVNGSIVGGTDVPVLMLAGRLGNAFSAVYGIILVLAIYTTVTGMDWIVASNLVPETNKWYRLVAVLVGVAAYVYSLFGSFTQLLNLVLTMSSYVGIIFIIGIVVTKIMDIVKGRNITSAQA</sequence>
<dbReference type="Proteomes" id="UP001440599">
    <property type="component" value="Unassembled WGS sequence"/>
</dbReference>
<name>A0ABV1EQK0_9FIRM</name>
<evidence type="ECO:0000313" key="3">
    <source>
        <dbReference type="Proteomes" id="UP001440599"/>
    </source>
</evidence>
<dbReference type="EMBL" id="JBBMFT010000006">
    <property type="protein sequence ID" value="MEQ2456874.1"/>
    <property type="molecule type" value="Genomic_DNA"/>
</dbReference>
<keyword evidence="3" id="KW-1185">Reference proteome</keyword>
<accession>A0ABV1EQK0</accession>
<dbReference type="InterPro" id="IPR038728">
    <property type="entry name" value="YkvI-like"/>
</dbReference>
<keyword evidence="1" id="KW-0812">Transmembrane</keyword>
<protein>
    <recommendedName>
        <fullName evidence="4">Membrane protein YkvI</fullName>
    </recommendedName>
</protein>
<feature type="transmembrane region" description="Helical" evidence="1">
    <location>
        <begin position="146"/>
        <end position="167"/>
    </location>
</feature>
<evidence type="ECO:0008006" key="4">
    <source>
        <dbReference type="Google" id="ProtNLM"/>
    </source>
</evidence>
<reference evidence="2 3" key="1">
    <citation type="submission" date="2024-03" db="EMBL/GenBank/DDBJ databases">
        <title>Human intestinal bacterial collection.</title>
        <authorList>
            <person name="Pauvert C."/>
            <person name="Hitch T.C.A."/>
            <person name="Clavel T."/>
        </authorList>
    </citation>
    <scope>NUCLEOTIDE SEQUENCE [LARGE SCALE GENOMIC DNA]</scope>
    <source>
        <strain evidence="2 3">CLA-AP-H34</strain>
    </source>
</reference>
<dbReference type="InterPro" id="IPR038377">
    <property type="entry name" value="Na/Glc_symporter_sf"/>
</dbReference>
<feature type="transmembrane region" description="Helical" evidence="1">
    <location>
        <begin position="235"/>
        <end position="255"/>
    </location>
</feature>